<reference evidence="2 3" key="1">
    <citation type="submission" date="2005-07" db="EMBL/GenBank/DDBJ databases">
        <authorList>
            <person name="Mural R.J."/>
            <person name="Li P.W."/>
            <person name="Adams M.D."/>
            <person name="Amanatides P.G."/>
            <person name="Baden-Tillson H."/>
            <person name="Barnstead M."/>
            <person name="Chin S.H."/>
            <person name="Dew I."/>
            <person name="Evans C.A."/>
            <person name="Ferriera S."/>
            <person name="Flanigan M."/>
            <person name="Fosler C."/>
            <person name="Glodek A."/>
            <person name="Gu Z."/>
            <person name="Holt R.A."/>
            <person name="Jennings D."/>
            <person name="Kraft C.L."/>
            <person name="Lu F."/>
            <person name="Nguyen T."/>
            <person name="Nusskern D.R."/>
            <person name="Pfannkoch C.M."/>
            <person name="Sitter C."/>
            <person name="Sutton G.G."/>
            <person name="Venter J.C."/>
            <person name="Wang Z."/>
            <person name="Woodage T."/>
            <person name="Zheng X.H."/>
            <person name="Zhong F."/>
        </authorList>
    </citation>
    <scope>NUCLEOTIDE SEQUENCE [LARGE SCALE GENOMIC DNA]</scope>
    <source>
        <strain>BN</strain>
        <strain evidence="3">Sprague-Dawley</strain>
    </source>
</reference>
<evidence type="ECO:0000256" key="1">
    <source>
        <dbReference type="SAM" id="Phobius"/>
    </source>
</evidence>
<sequence length="48" mass="5825">MEIGSLLEIKGLKGVLWFLYFFFSFIRKCSFVEKKKKTFSFTNEFLIY</sequence>
<keyword evidence="1" id="KW-1133">Transmembrane helix</keyword>
<accession>A6HIX8</accession>
<name>A6HIX8_RAT</name>
<keyword evidence="1" id="KW-0472">Membrane</keyword>
<keyword evidence="1" id="KW-0812">Transmembrane</keyword>
<proteinExistence type="predicted"/>
<feature type="transmembrane region" description="Helical" evidence="1">
    <location>
        <begin position="6"/>
        <end position="26"/>
    </location>
</feature>
<dbReference type="AlphaFoldDB" id="A6HIX8"/>
<protein>
    <submittedName>
        <fullName evidence="2">RCG35023</fullName>
    </submittedName>
</protein>
<dbReference type="EMBL" id="CH473948">
    <property type="protein sequence ID" value="EDM05983.1"/>
    <property type="molecule type" value="Genomic_DNA"/>
</dbReference>
<dbReference type="Proteomes" id="UP000234681">
    <property type="component" value="Chromosome 10"/>
</dbReference>
<evidence type="ECO:0000313" key="2">
    <source>
        <dbReference type="EMBL" id="EDM05983.1"/>
    </source>
</evidence>
<gene>
    <name evidence="2" type="ORF">rCG_35023</name>
</gene>
<evidence type="ECO:0000313" key="3">
    <source>
        <dbReference type="Proteomes" id="UP000234681"/>
    </source>
</evidence>
<organism evidence="2 3">
    <name type="scientific">Rattus norvegicus</name>
    <name type="common">Rat</name>
    <dbReference type="NCBI Taxonomy" id="10116"/>
    <lineage>
        <taxon>Eukaryota</taxon>
        <taxon>Metazoa</taxon>
        <taxon>Chordata</taxon>
        <taxon>Craniata</taxon>
        <taxon>Vertebrata</taxon>
        <taxon>Euteleostomi</taxon>
        <taxon>Mammalia</taxon>
        <taxon>Eutheria</taxon>
        <taxon>Euarchontoglires</taxon>
        <taxon>Glires</taxon>
        <taxon>Rodentia</taxon>
        <taxon>Myomorpha</taxon>
        <taxon>Muroidea</taxon>
        <taxon>Muridae</taxon>
        <taxon>Murinae</taxon>
        <taxon>Rattus</taxon>
    </lineage>
</organism>